<dbReference type="InterPro" id="IPR043129">
    <property type="entry name" value="ATPase_NBD"/>
</dbReference>
<dbReference type="Pfam" id="PF00480">
    <property type="entry name" value="ROK"/>
    <property type="match status" value="1"/>
</dbReference>
<protein>
    <submittedName>
        <fullName evidence="4">ROK family transcriptional regulator</fullName>
    </submittedName>
</protein>
<evidence type="ECO:0000313" key="4">
    <source>
        <dbReference type="EMBL" id="NJP39283.1"/>
    </source>
</evidence>
<dbReference type="Proteomes" id="UP000752012">
    <property type="component" value="Unassembled WGS sequence"/>
</dbReference>
<comment type="similarity">
    <text evidence="2">Belongs to the ROK (NagC/XylR) family.</text>
</comment>
<proteinExistence type="inferred from homology"/>
<name>A0A969PU14_9BACI</name>
<dbReference type="AlphaFoldDB" id="A0A969PU14"/>
<dbReference type="Gene3D" id="1.10.10.10">
    <property type="entry name" value="Winged helix-like DNA-binding domain superfamily/Winged helix DNA-binding domain"/>
    <property type="match status" value="1"/>
</dbReference>
<gene>
    <name evidence="4" type="ORF">HCN83_17060</name>
</gene>
<dbReference type="InterPro" id="IPR036390">
    <property type="entry name" value="WH_DNA-bd_sf"/>
</dbReference>
<reference evidence="4 5" key="1">
    <citation type="submission" date="2020-03" db="EMBL/GenBank/DDBJ databases">
        <title>Assessment of the enzymatic potential of alkaline-tolerant lipase obtained from Bacillus luteus H11 (technogenic soil) for the bioremediation of saline soils contaminated with petroleum substances.</title>
        <authorList>
            <person name="Kalwasinska A."/>
        </authorList>
    </citation>
    <scope>NUCLEOTIDE SEQUENCE [LARGE SCALE GENOMIC DNA]</scope>
    <source>
        <strain evidence="4 5">H11</strain>
    </source>
</reference>
<dbReference type="PANTHER" id="PTHR18964">
    <property type="entry name" value="ROK (REPRESSOR, ORF, KINASE) FAMILY"/>
    <property type="match status" value="1"/>
</dbReference>
<dbReference type="PANTHER" id="PTHR18964:SF149">
    <property type="entry name" value="BIFUNCTIONAL UDP-N-ACETYLGLUCOSAMINE 2-EPIMERASE_N-ACETYLMANNOSAMINE KINASE"/>
    <property type="match status" value="1"/>
</dbReference>
<dbReference type="EMBL" id="JAATHJ010000045">
    <property type="protein sequence ID" value="NJP39283.1"/>
    <property type="molecule type" value="Genomic_DNA"/>
</dbReference>
<accession>A0A969PU14</accession>
<dbReference type="GO" id="GO:0042732">
    <property type="term" value="P:D-xylose metabolic process"/>
    <property type="evidence" value="ECO:0007669"/>
    <property type="project" value="UniProtKB-KW"/>
</dbReference>
<evidence type="ECO:0000313" key="5">
    <source>
        <dbReference type="Proteomes" id="UP000752012"/>
    </source>
</evidence>
<keyword evidence="3" id="KW-0859">Xylose metabolism</keyword>
<keyword evidence="3" id="KW-0119">Carbohydrate metabolism</keyword>
<evidence type="ECO:0000256" key="3">
    <source>
        <dbReference type="ARBA" id="ARBA00022629"/>
    </source>
</evidence>
<sequence>MSSFQHMKARNRSRVLHAIRQSTSGISRASIAEMTGLTAASVTNIVTALLQEDLVRETKAGVSSGGRKPILLKMNDQAKRLVGVDIGSNELRMASAGLDTVLLRIETVPIPEQLTERSFLSLITSSLQAFVEEETEQVLGIGAAVHGIVDSRSGLSVHAPAHGLKKVPLQQALEEASGLPVSICNDVKAMALAESWYGEGRHLASFLFINAGRGLGAAYVENGKVSEGDSGIAGEIGHTLADPEGVLCSCGAKGCLQTLASSEALVRQANEMTKRTPYVSGKDVAAAGSMDPAAAGALKRTGTWLGYALVNAVHTFNPAAVIFGGGLSRNEQLMETARSAASPRFLTERAAATEIRVSTLESSTLRGACSLILRDYILQEPDA</sequence>
<keyword evidence="5" id="KW-1185">Reference proteome</keyword>
<evidence type="ECO:0000256" key="1">
    <source>
        <dbReference type="ARBA" id="ARBA00002486"/>
    </source>
</evidence>
<comment type="caution">
    <text evidence="4">The sequence shown here is derived from an EMBL/GenBank/DDBJ whole genome shotgun (WGS) entry which is preliminary data.</text>
</comment>
<organism evidence="4 5">
    <name type="scientific">Alkalicoccus luteus</name>
    <dbReference type="NCBI Taxonomy" id="1237094"/>
    <lineage>
        <taxon>Bacteria</taxon>
        <taxon>Bacillati</taxon>
        <taxon>Bacillota</taxon>
        <taxon>Bacilli</taxon>
        <taxon>Bacillales</taxon>
        <taxon>Bacillaceae</taxon>
        <taxon>Alkalicoccus</taxon>
    </lineage>
</organism>
<dbReference type="InterPro" id="IPR036388">
    <property type="entry name" value="WH-like_DNA-bd_sf"/>
</dbReference>
<dbReference type="SUPFAM" id="SSF53067">
    <property type="entry name" value="Actin-like ATPase domain"/>
    <property type="match status" value="1"/>
</dbReference>
<dbReference type="RefSeq" id="WP_168009545.1">
    <property type="nucleotide sequence ID" value="NZ_JAATHJ010000045.1"/>
</dbReference>
<dbReference type="SUPFAM" id="SSF46785">
    <property type="entry name" value="Winged helix' DNA-binding domain"/>
    <property type="match status" value="1"/>
</dbReference>
<dbReference type="InterPro" id="IPR000600">
    <property type="entry name" value="ROK"/>
</dbReference>
<comment type="function">
    <text evidence="1">Transcriptional repressor of xylose-utilizing enzymes.</text>
</comment>
<evidence type="ECO:0000256" key="2">
    <source>
        <dbReference type="ARBA" id="ARBA00006479"/>
    </source>
</evidence>
<dbReference type="Gene3D" id="3.30.420.40">
    <property type="match status" value="2"/>
</dbReference>